<keyword evidence="3 7" id="KW-0698">rRNA processing</keyword>
<dbReference type="InterPro" id="IPR029063">
    <property type="entry name" value="SAM-dependent_MTases_sf"/>
</dbReference>
<evidence type="ECO:0000256" key="7">
    <source>
        <dbReference type="HAMAP-Rule" id="MF_01007"/>
    </source>
</evidence>
<name>A0A2Z4NDP1_9BACT</name>
<dbReference type="NCBIfam" id="TIGR00006">
    <property type="entry name" value="16S rRNA (cytosine(1402)-N(4))-methyltransferase RsmH"/>
    <property type="match status" value="1"/>
</dbReference>
<proteinExistence type="inferred from homology"/>
<organism evidence="8 9">
    <name type="scientific">[Mycoplasma] anseris</name>
    <dbReference type="NCBI Taxonomy" id="92400"/>
    <lineage>
        <taxon>Bacteria</taxon>
        <taxon>Bacillati</taxon>
        <taxon>Mycoplasmatota</taxon>
        <taxon>Mycoplasmoidales</taxon>
        <taxon>Metamycoplasmataceae</taxon>
        <taxon>Metamycoplasma</taxon>
    </lineage>
</organism>
<dbReference type="PIRSF" id="PIRSF004486">
    <property type="entry name" value="MraW"/>
    <property type="match status" value="1"/>
</dbReference>
<comment type="function">
    <text evidence="7">Specifically methylates the N4 position of cytidine in position 1402 (C1402) of 16S rRNA.</text>
</comment>
<evidence type="ECO:0000313" key="9">
    <source>
        <dbReference type="Proteomes" id="UP000250218"/>
    </source>
</evidence>
<comment type="similarity">
    <text evidence="1 7">Belongs to the methyltransferase superfamily. RsmH family.</text>
</comment>
<dbReference type="KEGG" id="mane:DP065_03125"/>
<reference evidence="9" key="1">
    <citation type="submission" date="2018-06" db="EMBL/GenBank/DDBJ databases">
        <title>Complete genome sequences of Mycoplasma anatis, M. anseris and M. cloacale type strains.</title>
        <authorList>
            <person name="Grozner D."/>
            <person name="Forro B."/>
            <person name="Sulyok K.M."/>
            <person name="Marton S."/>
            <person name="Kreizinger Z."/>
            <person name="Banyai K."/>
            <person name="Gyuranecz M."/>
        </authorList>
    </citation>
    <scope>NUCLEOTIDE SEQUENCE [LARGE SCALE GENOMIC DNA]</scope>
    <source>
        <strain evidence="9">ATCC 49234</strain>
    </source>
</reference>
<comment type="subcellular location">
    <subcellularLocation>
        <location evidence="7">Cytoplasm</location>
    </subcellularLocation>
</comment>
<dbReference type="GO" id="GO:0070475">
    <property type="term" value="P:rRNA base methylation"/>
    <property type="evidence" value="ECO:0007669"/>
    <property type="project" value="UniProtKB-UniRule"/>
</dbReference>
<evidence type="ECO:0000256" key="1">
    <source>
        <dbReference type="ARBA" id="ARBA00010396"/>
    </source>
</evidence>
<accession>A0A2Z4NDP1</accession>
<evidence type="ECO:0000256" key="5">
    <source>
        <dbReference type="ARBA" id="ARBA00022679"/>
    </source>
</evidence>
<keyword evidence="6 7" id="KW-0949">S-adenosyl-L-methionine</keyword>
<comment type="catalytic activity">
    <reaction evidence="7">
        <text>cytidine(1402) in 16S rRNA + S-adenosyl-L-methionine = N(4)-methylcytidine(1402) in 16S rRNA + S-adenosyl-L-homocysteine + H(+)</text>
        <dbReference type="Rhea" id="RHEA:42928"/>
        <dbReference type="Rhea" id="RHEA-COMP:10286"/>
        <dbReference type="Rhea" id="RHEA-COMP:10287"/>
        <dbReference type="ChEBI" id="CHEBI:15378"/>
        <dbReference type="ChEBI" id="CHEBI:57856"/>
        <dbReference type="ChEBI" id="CHEBI:59789"/>
        <dbReference type="ChEBI" id="CHEBI:74506"/>
        <dbReference type="ChEBI" id="CHEBI:82748"/>
        <dbReference type="EC" id="2.1.1.199"/>
    </reaction>
</comment>
<dbReference type="InterPro" id="IPR002903">
    <property type="entry name" value="RsmH"/>
</dbReference>
<evidence type="ECO:0000256" key="6">
    <source>
        <dbReference type="ARBA" id="ARBA00022691"/>
    </source>
</evidence>
<keyword evidence="4 7" id="KW-0489">Methyltransferase</keyword>
<dbReference type="EC" id="2.1.1.199" evidence="7"/>
<dbReference type="GO" id="GO:0005737">
    <property type="term" value="C:cytoplasm"/>
    <property type="evidence" value="ECO:0007669"/>
    <property type="project" value="UniProtKB-SubCell"/>
</dbReference>
<protein>
    <recommendedName>
        <fullName evidence="7">Ribosomal RNA small subunit methyltransferase H</fullName>
        <ecNumber evidence="7">2.1.1.199</ecNumber>
    </recommendedName>
    <alternativeName>
        <fullName evidence="7">16S rRNA m(4)C1402 methyltransferase</fullName>
    </alternativeName>
    <alternativeName>
        <fullName evidence="7">rRNA (cytosine-N(4)-)-methyltransferase RsmH</fullName>
    </alternativeName>
</protein>
<dbReference type="PANTHER" id="PTHR11265:SF0">
    <property type="entry name" value="12S RRNA N4-METHYLCYTIDINE METHYLTRANSFERASE"/>
    <property type="match status" value="1"/>
</dbReference>
<dbReference type="RefSeq" id="WP_033178711.1">
    <property type="nucleotide sequence ID" value="NZ_CP030140.1"/>
</dbReference>
<feature type="binding site" evidence="7">
    <location>
        <position position="100"/>
    </location>
    <ligand>
        <name>S-adenosyl-L-methionine</name>
        <dbReference type="ChEBI" id="CHEBI:59789"/>
    </ligand>
</feature>
<dbReference type="PANTHER" id="PTHR11265">
    <property type="entry name" value="S-ADENOSYL-METHYLTRANSFERASE MRAW"/>
    <property type="match status" value="1"/>
</dbReference>
<dbReference type="HAMAP" id="MF_01007">
    <property type="entry name" value="16SrRNA_methyltr_H"/>
    <property type="match status" value="1"/>
</dbReference>
<dbReference type="AlphaFoldDB" id="A0A2Z4NDP1"/>
<dbReference type="Gene3D" id="1.10.150.170">
    <property type="entry name" value="Putative methyltransferase TM0872, insert domain"/>
    <property type="match status" value="1"/>
</dbReference>
<feature type="binding site" evidence="7">
    <location>
        <position position="52"/>
    </location>
    <ligand>
        <name>S-adenosyl-L-methionine</name>
        <dbReference type="ChEBI" id="CHEBI:59789"/>
    </ligand>
</feature>
<keyword evidence="5 7" id="KW-0808">Transferase</keyword>
<keyword evidence="9" id="KW-1185">Reference proteome</keyword>
<keyword evidence="2 7" id="KW-0963">Cytoplasm</keyword>
<dbReference type="SUPFAM" id="SSF53335">
    <property type="entry name" value="S-adenosyl-L-methionine-dependent methyltransferases"/>
    <property type="match status" value="1"/>
</dbReference>
<dbReference type="SUPFAM" id="SSF81799">
    <property type="entry name" value="Putative methyltransferase TM0872, insert domain"/>
    <property type="match status" value="1"/>
</dbReference>
<dbReference type="Gene3D" id="3.40.50.150">
    <property type="entry name" value="Vaccinia Virus protein VP39"/>
    <property type="match status" value="1"/>
</dbReference>
<gene>
    <name evidence="7" type="primary">rsmH</name>
    <name evidence="8" type="ORF">DP065_03125</name>
</gene>
<feature type="binding site" evidence="7">
    <location>
        <position position="107"/>
    </location>
    <ligand>
        <name>S-adenosyl-L-methionine</name>
        <dbReference type="ChEBI" id="CHEBI:59789"/>
    </ligand>
</feature>
<dbReference type="Pfam" id="PF01795">
    <property type="entry name" value="Methyltransf_5"/>
    <property type="match status" value="1"/>
</dbReference>
<dbReference type="InterPro" id="IPR023397">
    <property type="entry name" value="SAM-dep_MeTrfase_MraW_recog"/>
</dbReference>
<evidence type="ECO:0000313" key="8">
    <source>
        <dbReference type="EMBL" id="AWX69714.1"/>
    </source>
</evidence>
<feature type="binding site" evidence="7">
    <location>
        <position position="79"/>
    </location>
    <ligand>
        <name>S-adenosyl-L-methionine</name>
        <dbReference type="ChEBI" id="CHEBI:59789"/>
    </ligand>
</feature>
<dbReference type="Proteomes" id="UP000250218">
    <property type="component" value="Chromosome"/>
</dbReference>
<dbReference type="GO" id="GO:0071424">
    <property type="term" value="F:rRNA (cytosine-N4-)-methyltransferase activity"/>
    <property type="evidence" value="ECO:0007669"/>
    <property type="project" value="UniProtKB-UniRule"/>
</dbReference>
<evidence type="ECO:0000256" key="2">
    <source>
        <dbReference type="ARBA" id="ARBA00022490"/>
    </source>
</evidence>
<sequence>MINSHIPVLLNEVLEELDIKKDGIYVDLTLGRAGHSKEILKKITTGKLISFDKDQEAINESNQILKQINNNYILIKSDFRFAKAKLAEIGITKVDGILADFGVSSPQLDNANRGFSYSQDCDLDMRMDQDNHLKASDIINTYSSNEIERILIENADVKFANQIAKAICENRPINTSFELNELLKQTLPAKILREKNPSKAVFQALRIAVNDELNAIKDFLEDACSLLKPSSKMLFITFHSKEDVIIKKFFQNLVYQDPKLNKLPIQIKREWKQKIIFPSETETQENKRSRSAKLRVITRLE</sequence>
<evidence type="ECO:0000256" key="3">
    <source>
        <dbReference type="ARBA" id="ARBA00022552"/>
    </source>
</evidence>
<dbReference type="EMBL" id="CP030140">
    <property type="protein sequence ID" value="AWX69714.1"/>
    <property type="molecule type" value="Genomic_DNA"/>
</dbReference>
<evidence type="ECO:0000256" key="4">
    <source>
        <dbReference type="ARBA" id="ARBA00022603"/>
    </source>
</evidence>
<feature type="binding site" evidence="7">
    <location>
        <begin position="33"/>
        <end position="35"/>
    </location>
    <ligand>
        <name>S-adenosyl-L-methionine</name>
        <dbReference type="ChEBI" id="CHEBI:59789"/>
    </ligand>
</feature>